<feature type="transmembrane region" description="Helical" evidence="1">
    <location>
        <begin position="150"/>
        <end position="171"/>
    </location>
</feature>
<protein>
    <submittedName>
        <fullName evidence="2">Rifin</fullName>
    </submittedName>
</protein>
<accession>A0A0L0CSB3</accession>
<feature type="non-terminal residue" evidence="2">
    <location>
        <position position="1"/>
    </location>
</feature>
<keyword evidence="1" id="KW-0472">Membrane</keyword>
<evidence type="ECO:0000313" key="3">
    <source>
        <dbReference type="Proteomes" id="UP000054566"/>
    </source>
</evidence>
<dbReference type="AlphaFoldDB" id="A0A0L0CSB3"/>
<dbReference type="Pfam" id="PF02009">
    <property type="entry name" value="RIFIN"/>
    <property type="match status" value="1"/>
</dbReference>
<reference evidence="3" key="2">
    <citation type="submission" date="2015-07" db="EMBL/GenBank/DDBJ databases">
        <title>The genome sequence of Plasmodium falciparum RAJ116.</title>
        <authorList>
            <consortium name="The Broad Institute Genome Sequencing Platform"/>
            <person name="Volkman S.K."/>
            <person name="Neafsey D.E."/>
            <person name="Dash A.P."/>
            <person name="Chitnis C.E."/>
            <person name="Hartl D.L."/>
            <person name="Young S.K."/>
            <person name="Kodira C.D."/>
            <person name="Zeng Q."/>
            <person name="Koehrsen M."/>
            <person name="Godfrey P."/>
            <person name="Alvarado L."/>
            <person name="Berlin A."/>
            <person name="Borenstein D."/>
            <person name="Chen Z."/>
            <person name="Engels R."/>
            <person name="Freedman E."/>
            <person name="Gellesch M."/>
            <person name="Goldberg J."/>
            <person name="Griggs A."/>
            <person name="Gujja S."/>
            <person name="Heiman D."/>
            <person name="Hepburn T."/>
            <person name="Howarth C."/>
            <person name="Jen D."/>
            <person name="Larson L."/>
            <person name="Lewis B."/>
            <person name="Mehta T."/>
            <person name="Park D."/>
            <person name="Pearson M."/>
            <person name="Roberts A."/>
            <person name="Saif S."/>
            <person name="Shea T."/>
            <person name="Shenoy N."/>
            <person name="Sisk P."/>
            <person name="Stolte C."/>
            <person name="Sykes S."/>
            <person name="Walk T."/>
            <person name="White J."/>
            <person name="Yandava C."/>
            <person name="Wirth D.F."/>
            <person name="Nusbaum C."/>
            <person name="Birren B."/>
        </authorList>
    </citation>
    <scope>NUCLEOTIDE SEQUENCE [LARGE SCALE GENOMIC DNA]</scope>
    <source>
        <strain evidence="3">RAJ116</strain>
    </source>
</reference>
<keyword evidence="1" id="KW-0812">Transmembrane</keyword>
<name>A0A0L0CSB3_PLAFA</name>
<dbReference type="Proteomes" id="UP000054566">
    <property type="component" value="Unassembled WGS sequence"/>
</dbReference>
<gene>
    <name evidence="2" type="ORF">PFLG_00172</name>
</gene>
<keyword evidence="1" id="KW-1133">Transmembrane helix</keyword>
<evidence type="ECO:0000256" key="1">
    <source>
        <dbReference type="SAM" id="Phobius"/>
    </source>
</evidence>
<evidence type="ECO:0000313" key="2">
    <source>
        <dbReference type="EMBL" id="KNC35126.1"/>
    </source>
</evidence>
<dbReference type="EMBL" id="GG663773">
    <property type="protein sequence ID" value="KNC35126.1"/>
    <property type="molecule type" value="Genomic_DNA"/>
</dbReference>
<proteinExistence type="predicted"/>
<dbReference type="InterPro" id="IPR006373">
    <property type="entry name" value="VSA_Rifin"/>
</dbReference>
<reference evidence="3" key="1">
    <citation type="submission" date="2015-07" db="EMBL/GenBank/DDBJ databases">
        <title>Annotation of Plasmodium falciparum RAJ116.</title>
        <authorList>
            <consortium name="The Broad Institute Genome Sequencing Platform"/>
            <person name="Volkman S.K."/>
            <person name="Neafsey D.E."/>
            <person name="Dash A.P."/>
            <person name="Chitnis C.E."/>
            <person name="Hartl D.L."/>
            <person name="Young S.K."/>
            <person name="Zeng Q."/>
            <person name="Koehrsen M."/>
            <person name="Alvarado L."/>
            <person name="Berlin A."/>
            <person name="Borenstein D."/>
            <person name="Chapman S.B."/>
            <person name="Chen Z."/>
            <person name="Engels R."/>
            <person name="Freedman E."/>
            <person name="Gellesch M."/>
            <person name="Goldberg J."/>
            <person name="Griggs A."/>
            <person name="Gujja S."/>
            <person name="Heilman E.R."/>
            <person name="Heiman D.I."/>
            <person name="Howarth C."/>
            <person name="Jen D."/>
            <person name="Larson L."/>
            <person name="Mehta T."/>
            <person name="Neiman D."/>
            <person name="Park D."/>
            <person name="Pearson M."/>
            <person name="Roberts A."/>
            <person name="Saif S."/>
            <person name="Shea T."/>
            <person name="Shenoy N."/>
            <person name="Sisk P."/>
            <person name="Stolte C."/>
            <person name="Sykes S."/>
            <person name="Walk T."/>
            <person name="White J."/>
            <person name="Yandava C."/>
            <person name="Haas B."/>
            <person name="Henn M.R."/>
            <person name="Nusbaum C."/>
            <person name="Birren B."/>
        </authorList>
    </citation>
    <scope>NUCLEOTIDE SEQUENCE [LARGE SCALE GENOMIC DNA]</scope>
    <source>
        <strain evidence="3">RAJ116</strain>
    </source>
</reference>
<organism evidence="2 3">
    <name type="scientific">Plasmodium falciparum RAJ116</name>
    <dbReference type="NCBI Taxonomy" id="580058"/>
    <lineage>
        <taxon>Eukaryota</taxon>
        <taxon>Sar</taxon>
        <taxon>Alveolata</taxon>
        <taxon>Apicomplexa</taxon>
        <taxon>Aconoidasida</taxon>
        <taxon>Haemosporida</taxon>
        <taxon>Plasmodiidae</taxon>
        <taxon>Plasmodium</taxon>
        <taxon>Plasmodium (Laverania)</taxon>
    </lineage>
</organism>
<sequence>ATEIWDAGVVAGKDQGMKVVIGVLKEMGVEDLVPGICEKISSTGNYTKVTEFVNTIYSKYAGTCTSLVSDFEAPAACEGFEYNFGIFTADGGRGAPAKYAVNELIKGLAGKADQAAKAKAAEVSAYEKLLIETTQEKAIEAASTHMYTTIAYSITAILIIVLIMVIIYLILRYRRKKKMKKKLQYIKLLKE</sequence>